<reference evidence="1" key="1">
    <citation type="submission" date="2023-10" db="EMBL/GenBank/DDBJ databases">
        <title>Genome assembly of Pristionchus species.</title>
        <authorList>
            <person name="Yoshida K."/>
            <person name="Sommer R.J."/>
        </authorList>
    </citation>
    <scope>NUCLEOTIDE SEQUENCE</scope>
    <source>
        <strain evidence="1">RS5133</strain>
    </source>
</reference>
<name>A0AAV5UUC0_9BILA</name>
<gene>
    <name evidence="1" type="ORF">PFISCL1PPCAC_2158</name>
</gene>
<feature type="non-terminal residue" evidence="1">
    <location>
        <position position="63"/>
    </location>
</feature>
<evidence type="ECO:0000313" key="2">
    <source>
        <dbReference type="Proteomes" id="UP001432322"/>
    </source>
</evidence>
<dbReference type="AlphaFoldDB" id="A0AAV5UUC0"/>
<comment type="caution">
    <text evidence="1">The sequence shown here is derived from an EMBL/GenBank/DDBJ whole genome shotgun (WGS) entry which is preliminary data.</text>
</comment>
<protein>
    <submittedName>
        <fullName evidence="1">Uncharacterized protein</fullName>
    </submittedName>
</protein>
<sequence length="63" mass="7000">PRKEESGTSGGSGLAARVMENRPIHRSIRFTRSSSTAKCLLEGMSSPAVGYTECEDSRWRKKR</sequence>
<accession>A0AAV5UUC0</accession>
<dbReference type="EMBL" id="BTSY01000001">
    <property type="protein sequence ID" value="GMT10861.1"/>
    <property type="molecule type" value="Genomic_DNA"/>
</dbReference>
<proteinExistence type="predicted"/>
<dbReference type="Proteomes" id="UP001432322">
    <property type="component" value="Unassembled WGS sequence"/>
</dbReference>
<feature type="non-terminal residue" evidence="1">
    <location>
        <position position="1"/>
    </location>
</feature>
<organism evidence="1 2">
    <name type="scientific">Pristionchus fissidentatus</name>
    <dbReference type="NCBI Taxonomy" id="1538716"/>
    <lineage>
        <taxon>Eukaryota</taxon>
        <taxon>Metazoa</taxon>
        <taxon>Ecdysozoa</taxon>
        <taxon>Nematoda</taxon>
        <taxon>Chromadorea</taxon>
        <taxon>Rhabditida</taxon>
        <taxon>Rhabditina</taxon>
        <taxon>Diplogasteromorpha</taxon>
        <taxon>Diplogasteroidea</taxon>
        <taxon>Neodiplogasteridae</taxon>
        <taxon>Pristionchus</taxon>
    </lineage>
</organism>
<evidence type="ECO:0000313" key="1">
    <source>
        <dbReference type="EMBL" id="GMT10861.1"/>
    </source>
</evidence>
<keyword evidence="2" id="KW-1185">Reference proteome</keyword>